<name>A0ABS5QUZ4_9LACO</name>
<evidence type="ECO:0000256" key="6">
    <source>
        <dbReference type="ARBA" id="ARBA00023136"/>
    </source>
</evidence>
<evidence type="ECO:0000256" key="5">
    <source>
        <dbReference type="ARBA" id="ARBA00022989"/>
    </source>
</evidence>
<dbReference type="InterPro" id="IPR001638">
    <property type="entry name" value="Solute-binding_3/MltF_N"/>
</dbReference>
<dbReference type="InterPro" id="IPR001320">
    <property type="entry name" value="Iontro_rcpt_C"/>
</dbReference>
<dbReference type="InterPro" id="IPR010065">
    <property type="entry name" value="AA_ABC_transptr_permease_3TM"/>
</dbReference>
<keyword evidence="11" id="KW-1185">Reference proteome</keyword>
<keyword evidence="6 7" id="KW-0472">Membrane</keyword>
<proteinExistence type="inferred from homology"/>
<dbReference type="InterPro" id="IPR000515">
    <property type="entry name" value="MetI-like"/>
</dbReference>
<comment type="subcellular location">
    <subcellularLocation>
        <location evidence="1 7">Cell membrane</location>
        <topology evidence="1 7">Multi-pass membrane protein</topology>
    </subcellularLocation>
</comment>
<dbReference type="InterPro" id="IPR043429">
    <property type="entry name" value="ArtM/GltK/GlnP/TcyL/YhdX-like"/>
</dbReference>
<evidence type="ECO:0000256" key="2">
    <source>
        <dbReference type="ARBA" id="ARBA00022448"/>
    </source>
</evidence>
<dbReference type="RefSeq" id="WP_213792926.1">
    <property type="nucleotide sequence ID" value="NZ_JAAMFJ010000002.1"/>
</dbReference>
<protein>
    <submittedName>
        <fullName evidence="10">ABC transporter substrate-binding protein/permease</fullName>
    </submittedName>
</protein>
<feature type="transmembrane region" description="Helical" evidence="7">
    <location>
        <begin position="456"/>
        <end position="478"/>
    </location>
</feature>
<evidence type="ECO:0000259" key="9">
    <source>
        <dbReference type="PROSITE" id="PS50928"/>
    </source>
</evidence>
<dbReference type="NCBIfam" id="TIGR01726">
    <property type="entry name" value="HEQRo_perm_3TM"/>
    <property type="match status" value="1"/>
</dbReference>
<feature type="chain" id="PRO_5046464973" evidence="8">
    <location>
        <begin position="21"/>
        <end position="484"/>
    </location>
</feature>
<evidence type="ECO:0000256" key="7">
    <source>
        <dbReference type="RuleBase" id="RU363032"/>
    </source>
</evidence>
<dbReference type="SUPFAM" id="SSF161098">
    <property type="entry name" value="MetI-like"/>
    <property type="match status" value="1"/>
</dbReference>
<evidence type="ECO:0000256" key="8">
    <source>
        <dbReference type="SAM" id="SignalP"/>
    </source>
</evidence>
<sequence>MKKKLLTAFVALSAIVTLFGFNGRNKTVSADEAHYTITSDATYAPFDFQDKNNQYIGIDQDLLKAIAKAAGFTVTVKPMAFNAAMQSVASSQADGVIAGTTITNERKAVYDFSDPYYKTGIAWATAKDSKIKSLSDLKGKTVALKTGTAGAEYAESIKDQYGFKITYFSDSDTVYRDVINGNSVATFADLPVLQYTIKNGTALKVQNAKEPFAAGDLGFSVKKGENQALLADFNKGLAIIKKNGTYDKIVNKYLSAKASTFTGSAKDNSSMWGILKSNHTAFWSGLKQTLYLTVVGIVLASLWGLFLGILGVSKNGLLRGLSTTIIYIFRGMPMLVLAFFLYIGIPAVTGTKISAWTAGILTLVLNEGAYTGAFVRGGFNSVDDGQMEAARSLGLSHGQAMRRVIIPQGLKLMVPSFINQFIITLKDTSLLSAIGILELTQTGTLIVTRNSQGFRVWAIVAMIYLVVITLLTLLSNWVEKRTNA</sequence>
<evidence type="ECO:0000313" key="11">
    <source>
        <dbReference type="Proteomes" id="UP000735205"/>
    </source>
</evidence>
<evidence type="ECO:0000256" key="1">
    <source>
        <dbReference type="ARBA" id="ARBA00004651"/>
    </source>
</evidence>
<comment type="caution">
    <text evidence="10">The sequence shown here is derived from an EMBL/GenBank/DDBJ whole genome shotgun (WGS) entry which is preliminary data.</text>
</comment>
<organism evidence="10 11">
    <name type="scientific">Fructobacillus papyrifericola</name>
    <dbReference type="NCBI Taxonomy" id="2713172"/>
    <lineage>
        <taxon>Bacteria</taxon>
        <taxon>Bacillati</taxon>
        <taxon>Bacillota</taxon>
        <taxon>Bacilli</taxon>
        <taxon>Lactobacillales</taxon>
        <taxon>Lactobacillaceae</taxon>
        <taxon>Fructobacillus</taxon>
    </lineage>
</organism>
<keyword evidence="3" id="KW-1003">Cell membrane</keyword>
<dbReference type="Proteomes" id="UP000735205">
    <property type="component" value="Unassembled WGS sequence"/>
</dbReference>
<keyword evidence="2 7" id="KW-0813">Transport</keyword>
<dbReference type="PANTHER" id="PTHR30614">
    <property type="entry name" value="MEMBRANE COMPONENT OF AMINO ACID ABC TRANSPORTER"/>
    <property type="match status" value="1"/>
</dbReference>
<accession>A0ABS5QUZ4</accession>
<feature type="transmembrane region" description="Helical" evidence="7">
    <location>
        <begin position="290"/>
        <end position="312"/>
    </location>
</feature>
<dbReference type="Pfam" id="PF00528">
    <property type="entry name" value="BPD_transp_1"/>
    <property type="match status" value="1"/>
</dbReference>
<dbReference type="EMBL" id="JAAMFJ010000002">
    <property type="protein sequence ID" value="MBS9336365.1"/>
    <property type="molecule type" value="Genomic_DNA"/>
</dbReference>
<dbReference type="Pfam" id="PF00497">
    <property type="entry name" value="SBP_bac_3"/>
    <property type="match status" value="1"/>
</dbReference>
<dbReference type="InterPro" id="IPR035906">
    <property type="entry name" value="MetI-like_sf"/>
</dbReference>
<reference evidence="10 11" key="1">
    <citation type="submission" date="2020-02" db="EMBL/GenBank/DDBJ databases">
        <title>Fructobacillus sp. isolated from paper mulberry of Taiwan.</title>
        <authorList>
            <person name="Lin S.-T."/>
        </authorList>
    </citation>
    <scope>NUCLEOTIDE SEQUENCE [LARGE SCALE GENOMIC DNA]</scope>
    <source>
        <strain evidence="10 11">M1-21</strain>
    </source>
</reference>
<dbReference type="Gene3D" id="3.40.190.10">
    <property type="entry name" value="Periplasmic binding protein-like II"/>
    <property type="match status" value="2"/>
</dbReference>
<dbReference type="CDD" id="cd06261">
    <property type="entry name" value="TM_PBP2"/>
    <property type="match status" value="1"/>
</dbReference>
<dbReference type="SUPFAM" id="SSF53850">
    <property type="entry name" value="Periplasmic binding protein-like II"/>
    <property type="match status" value="1"/>
</dbReference>
<feature type="signal peptide" evidence="8">
    <location>
        <begin position="1"/>
        <end position="20"/>
    </location>
</feature>
<evidence type="ECO:0000313" key="10">
    <source>
        <dbReference type="EMBL" id="MBS9336365.1"/>
    </source>
</evidence>
<keyword evidence="8" id="KW-0732">Signal</keyword>
<keyword evidence="5 7" id="KW-1133">Transmembrane helix</keyword>
<comment type="similarity">
    <text evidence="7">Belongs to the binding-protein-dependent transport system permease family.</text>
</comment>
<gene>
    <name evidence="10" type="ORF">G6R28_03845</name>
</gene>
<feature type="transmembrane region" description="Helical" evidence="7">
    <location>
        <begin position="324"/>
        <end position="345"/>
    </location>
</feature>
<dbReference type="PANTHER" id="PTHR30614:SF46">
    <property type="entry name" value="ABC TRANSPORTER MEMBRANE SPANNING PERMEASE-GLUTAMINE TRANSPORT"/>
    <property type="match status" value="1"/>
</dbReference>
<dbReference type="SMART" id="SM00062">
    <property type="entry name" value="PBPb"/>
    <property type="match status" value="1"/>
</dbReference>
<feature type="domain" description="ABC transmembrane type-1" evidence="9">
    <location>
        <begin position="286"/>
        <end position="475"/>
    </location>
</feature>
<dbReference type="PROSITE" id="PS50928">
    <property type="entry name" value="ABC_TM1"/>
    <property type="match status" value="1"/>
</dbReference>
<dbReference type="Gene3D" id="1.10.3720.10">
    <property type="entry name" value="MetI-like"/>
    <property type="match status" value="1"/>
</dbReference>
<keyword evidence="4 7" id="KW-0812">Transmembrane</keyword>
<dbReference type="SMART" id="SM00079">
    <property type="entry name" value="PBPe"/>
    <property type="match status" value="1"/>
</dbReference>
<evidence type="ECO:0000256" key="3">
    <source>
        <dbReference type="ARBA" id="ARBA00022475"/>
    </source>
</evidence>
<evidence type="ECO:0000256" key="4">
    <source>
        <dbReference type="ARBA" id="ARBA00022692"/>
    </source>
</evidence>